<name>A0A1X7T519_AMPQE</name>
<evidence type="ECO:0000313" key="3">
    <source>
        <dbReference type="Proteomes" id="UP000007879"/>
    </source>
</evidence>
<accession>A0A1X7T519</accession>
<reference evidence="3" key="1">
    <citation type="journal article" date="2010" name="Nature">
        <title>The Amphimedon queenslandica genome and the evolution of animal complexity.</title>
        <authorList>
            <person name="Srivastava M."/>
            <person name="Simakov O."/>
            <person name="Chapman J."/>
            <person name="Fahey B."/>
            <person name="Gauthier M.E."/>
            <person name="Mitros T."/>
            <person name="Richards G.S."/>
            <person name="Conaco C."/>
            <person name="Dacre M."/>
            <person name="Hellsten U."/>
            <person name="Larroux C."/>
            <person name="Putnam N.H."/>
            <person name="Stanke M."/>
            <person name="Adamska M."/>
            <person name="Darling A."/>
            <person name="Degnan S.M."/>
            <person name="Oakley T.H."/>
            <person name="Plachetzki D.C."/>
            <person name="Zhai Y."/>
            <person name="Adamski M."/>
            <person name="Calcino A."/>
            <person name="Cummins S.F."/>
            <person name="Goodstein D.M."/>
            <person name="Harris C."/>
            <person name="Jackson D.J."/>
            <person name="Leys S.P."/>
            <person name="Shu S."/>
            <person name="Woodcroft B.J."/>
            <person name="Vervoort M."/>
            <person name="Kosik K.S."/>
            <person name="Manning G."/>
            <person name="Degnan B.M."/>
            <person name="Rokhsar D.S."/>
        </authorList>
    </citation>
    <scope>NUCLEOTIDE SEQUENCE [LARGE SCALE GENOMIC DNA]</scope>
</reference>
<feature type="region of interest" description="Disordered" evidence="1">
    <location>
        <begin position="113"/>
        <end position="161"/>
    </location>
</feature>
<dbReference type="AlphaFoldDB" id="A0A1X7T519"/>
<dbReference type="InParanoid" id="A0A1X7T519"/>
<sequence>MEMDIEDNITDRCMWAEVGKNDSGNVFILVGTSRIEYNAIATFSSEELKALTEDKVALDISNEIGWKIKVEVLAAEKQIKVALLPASEQKPLIKQIGYSFNENGNLVAGTVKTIGTPNDGKKGEEKEYSVPEDSYEGPRLEIGEDYSKNRKNDYETETVGK</sequence>
<dbReference type="EnsemblMetazoa" id="XM_020005763.1">
    <property type="protein sequence ID" value="XP_019861322.1"/>
    <property type="gene ID" value="LOC109589732"/>
</dbReference>
<dbReference type="KEGG" id="aqu:109589732"/>
<proteinExistence type="predicted"/>
<reference evidence="2" key="2">
    <citation type="submission" date="2017-05" db="UniProtKB">
        <authorList>
            <consortium name="EnsemblMetazoa"/>
        </authorList>
    </citation>
    <scope>IDENTIFICATION</scope>
</reference>
<dbReference type="EnsemblMetazoa" id="Aqu2.1.09583_001">
    <property type="protein sequence ID" value="Aqu2.1.09583_001"/>
    <property type="gene ID" value="Aqu2.1.09583"/>
</dbReference>
<organism evidence="2">
    <name type="scientific">Amphimedon queenslandica</name>
    <name type="common">Sponge</name>
    <dbReference type="NCBI Taxonomy" id="400682"/>
    <lineage>
        <taxon>Eukaryota</taxon>
        <taxon>Metazoa</taxon>
        <taxon>Porifera</taxon>
        <taxon>Demospongiae</taxon>
        <taxon>Heteroscleromorpha</taxon>
        <taxon>Haplosclerida</taxon>
        <taxon>Niphatidae</taxon>
        <taxon>Amphimedon</taxon>
    </lineage>
</organism>
<keyword evidence="3" id="KW-1185">Reference proteome</keyword>
<evidence type="ECO:0000256" key="1">
    <source>
        <dbReference type="SAM" id="MobiDB-lite"/>
    </source>
</evidence>
<gene>
    <name evidence="2" type="primary">109589732</name>
</gene>
<evidence type="ECO:0000313" key="2">
    <source>
        <dbReference type="EnsemblMetazoa" id="Aqu2.1.09583_001"/>
    </source>
</evidence>
<protein>
    <submittedName>
        <fullName evidence="2">Uncharacterized protein</fullName>
    </submittedName>
</protein>
<feature type="compositionally biased region" description="Basic and acidic residues" evidence="1">
    <location>
        <begin position="119"/>
        <end position="129"/>
    </location>
</feature>
<dbReference type="Proteomes" id="UP000007879">
    <property type="component" value="Unassembled WGS sequence"/>
</dbReference>
<feature type="compositionally biased region" description="Basic and acidic residues" evidence="1">
    <location>
        <begin position="136"/>
        <end position="161"/>
    </location>
</feature>